<feature type="region of interest" description="Disordered" evidence="1">
    <location>
        <begin position="1"/>
        <end position="37"/>
    </location>
</feature>
<name>A0A7G7MI44_9PSEU</name>
<evidence type="ECO:0000313" key="4">
    <source>
        <dbReference type="Proteomes" id="UP000515728"/>
    </source>
</evidence>
<feature type="compositionally biased region" description="Basic residues" evidence="1">
    <location>
        <begin position="1"/>
        <end position="16"/>
    </location>
</feature>
<dbReference type="KEGG" id="ppel:H6H00_31335"/>
<dbReference type="RefSeq" id="WP_185719231.1">
    <property type="nucleotide sequence ID" value="NZ_BAAAWI010000001.1"/>
</dbReference>
<dbReference type="EMBL" id="CP060131">
    <property type="protein sequence ID" value="QNG52455.1"/>
    <property type="molecule type" value="Genomic_DNA"/>
</dbReference>
<evidence type="ECO:0000313" key="3">
    <source>
        <dbReference type="EMBL" id="QNG52455.1"/>
    </source>
</evidence>
<gene>
    <name evidence="3" type="ORF">H6H00_31335</name>
</gene>
<feature type="transmembrane region" description="Helical" evidence="2">
    <location>
        <begin position="77"/>
        <end position="98"/>
    </location>
</feature>
<evidence type="ECO:0000256" key="1">
    <source>
        <dbReference type="SAM" id="MobiDB-lite"/>
    </source>
</evidence>
<proteinExistence type="predicted"/>
<keyword evidence="2" id="KW-0812">Transmembrane</keyword>
<protein>
    <submittedName>
        <fullName evidence="3">Uncharacterized protein</fullName>
    </submittedName>
</protein>
<reference evidence="3 4" key="1">
    <citation type="submission" date="2020-08" db="EMBL/GenBank/DDBJ databases">
        <authorList>
            <person name="Mo P."/>
        </authorList>
    </citation>
    <scope>NUCLEOTIDE SEQUENCE [LARGE SCALE GENOMIC DNA]</scope>
    <source>
        <strain evidence="3 4">CGMCC 4.1532</strain>
    </source>
</reference>
<feature type="transmembrane region" description="Helical" evidence="2">
    <location>
        <begin position="49"/>
        <end position="71"/>
    </location>
</feature>
<accession>A0A7G7MI44</accession>
<dbReference type="AlphaFoldDB" id="A0A7G7MI44"/>
<keyword evidence="4" id="KW-1185">Reference proteome</keyword>
<feature type="compositionally biased region" description="Basic and acidic residues" evidence="1">
    <location>
        <begin position="21"/>
        <end position="32"/>
    </location>
</feature>
<dbReference type="Proteomes" id="UP000515728">
    <property type="component" value="Chromosome"/>
</dbReference>
<evidence type="ECO:0000256" key="2">
    <source>
        <dbReference type="SAM" id="Phobius"/>
    </source>
</evidence>
<keyword evidence="2" id="KW-1133">Transmembrane helix</keyword>
<organism evidence="3 4">
    <name type="scientific">Pseudonocardia petroleophila</name>
    <dbReference type="NCBI Taxonomy" id="37331"/>
    <lineage>
        <taxon>Bacteria</taxon>
        <taxon>Bacillati</taxon>
        <taxon>Actinomycetota</taxon>
        <taxon>Actinomycetes</taxon>
        <taxon>Pseudonocardiales</taxon>
        <taxon>Pseudonocardiaceae</taxon>
        <taxon>Pseudonocardia</taxon>
    </lineage>
</organism>
<keyword evidence="2" id="KW-0472">Membrane</keyword>
<sequence length="284" mass="31192">MGHRRHSTRHDARRHPAAFAEGRRLRHDAERRRRERHLTRRHRPVSRRVLPWLLLMPFLFTGVLSVVALVLATTFAIGLTVAAAAPLLLAGGIAFHVVRRRFRARSAGTAPLPARPAARRRPDLVWGHARDRFRTLAAAYAAHECDPMAVLRLPALSDVTVPSTGRFVDAFAHAQALESDAYPGDDHAGRFVTAVDAAERAWRAARGAAERIRLAGLTPAERSTVERVIKLLTTARDSDHEPERLSAYALARAELAKLDAAGTIHLPRTARAALDDASRGALPA</sequence>